<feature type="non-terminal residue" evidence="1">
    <location>
        <position position="56"/>
    </location>
</feature>
<evidence type="ECO:0000313" key="1">
    <source>
        <dbReference type="EMBL" id="GFD02776.1"/>
    </source>
</evidence>
<accession>A0A699T1J6</accession>
<organism evidence="1">
    <name type="scientific">Tanacetum cinerariifolium</name>
    <name type="common">Dalmatian daisy</name>
    <name type="synonym">Chrysanthemum cinerariifolium</name>
    <dbReference type="NCBI Taxonomy" id="118510"/>
    <lineage>
        <taxon>Eukaryota</taxon>
        <taxon>Viridiplantae</taxon>
        <taxon>Streptophyta</taxon>
        <taxon>Embryophyta</taxon>
        <taxon>Tracheophyta</taxon>
        <taxon>Spermatophyta</taxon>
        <taxon>Magnoliopsida</taxon>
        <taxon>eudicotyledons</taxon>
        <taxon>Gunneridae</taxon>
        <taxon>Pentapetalae</taxon>
        <taxon>asterids</taxon>
        <taxon>campanulids</taxon>
        <taxon>Asterales</taxon>
        <taxon>Asteraceae</taxon>
        <taxon>Asteroideae</taxon>
        <taxon>Anthemideae</taxon>
        <taxon>Anthemidinae</taxon>
        <taxon>Tanacetum</taxon>
    </lineage>
</organism>
<dbReference type="AlphaFoldDB" id="A0A699T1J6"/>
<sequence>MSIITVLYQMVQFQQMDPINYVPIWVKELTDVVKDLEKDRDEWRVTASNQVEQIRA</sequence>
<protein>
    <submittedName>
        <fullName evidence="1">Uncharacterized protein</fullName>
    </submittedName>
</protein>
<gene>
    <name evidence="1" type="ORF">Tci_874745</name>
</gene>
<comment type="caution">
    <text evidence="1">The sequence shown here is derived from an EMBL/GenBank/DDBJ whole genome shotgun (WGS) entry which is preliminary data.</text>
</comment>
<dbReference type="EMBL" id="BKCJ011200356">
    <property type="protein sequence ID" value="GFD02776.1"/>
    <property type="molecule type" value="Genomic_DNA"/>
</dbReference>
<name>A0A699T1J6_TANCI</name>
<reference evidence="1" key="1">
    <citation type="journal article" date="2019" name="Sci. Rep.">
        <title>Draft genome of Tanacetum cinerariifolium, the natural source of mosquito coil.</title>
        <authorList>
            <person name="Yamashiro T."/>
            <person name="Shiraishi A."/>
            <person name="Satake H."/>
            <person name="Nakayama K."/>
        </authorList>
    </citation>
    <scope>NUCLEOTIDE SEQUENCE</scope>
</reference>
<proteinExistence type="predicted"/>